<dbReference type="InterPro" id="IPR018796">
    <property type="entry name" value="COA8"/>
</dbReference>
<accession>A0A1X7SW00</accession>
<keyword evidence="3" id="KW-0999">Mitochondrion inner membrane</keyword>
<evidence type="ECO:0000256" key="3">
    <source>
        <dbReference type="ARBA" id="ARBA00022792"/>
    </source>
</evidence>
<sequence length="80" mass="9742">MRPPSNHAESKLQMLEQQIYDFNHTFWKEHNIEFQQAKSDYINKLLSTTNLTRNELTSNHLMEFHRSFLNGKYQTHKQYL</sequence>
<dbReference type="EnsemblMetazoa" id="Aqu2.1.06162_001">
    <property type="protein sequence ID" value="Aqu2.1.06162_001"/>
    <property type="gene ID" value="Aqu2.1.06162"/>
</dbReference>
<dbReference type="PANTHER" id="PTHR31107:SF2">
    <property type="entry name" value="CYTOCHROME C OXIDASE ASSEMBLY FACTOR 8"/>
    <property type="match status" value="1"/>
</dbReference>
<proteinExistence type="inferred from homology"/>
<keyword evidence="5" id="KW-0496">Mitochondrion</keyword>
<dbReference type="InParanoid" id="A0A1X7SW00"/>
<evidence type="ECO:0000313" key="7">
    <source>
        <dbReference type="EnsemblMetazoa" id="Aqu2.1.06162_001"/>
    </source>
</evidence>
<evidence type="ECO:0000256" key="5">
    <source>
        <dbReference type="ARBA" id="ARBA00023128"/>
    </source>
</evidence>
<dbReference type="AlphaFoldDB" id="A0A1X7SW00"/>
<dbReference type="Pfam" id="PF10231">
    <property type="entry name" value="COA8"/>
    <property type="match status" value="1"/>
</dbReference>
<evidence type="ECO:0000256" key="4">
    <source>
        <dbReference type="ARBA" id="ARBA00022946"/>
    </source>
</evidence>
<keyword evidence="4" id="KW-0809">Transit peptide</keyword>
<evidence type="ECO:0000256" key="2">
    <source>
        <dbReference type="ARBA" id="ARBA00005453"/>
    </source>
</evidence>
<comment type="subcellular location">
    <subcellularLocation>
        <location evidence="1">Mitochondrion inner membrane</location>
        <topology evidence="1">Peripheral membrane protein</topology>
        <orientation evidence="1">Matrix side</orientation>
    </subcellularLocation>
</comment>
<organism evidence="7">
    <name type="scientific">Amphimedon queenslandica</name>
    <name type="common">Sponge</name>
    <dbReference type="NCBI Taxonomy" id="400682"/>
    <lineage>
        <taxon>Eukaryota</taxon>
        <taxon>Metazoa</taxon>
        <taxon>Porifera</taxon>
        <taxon>Demospongiae</taxon>
        <taxon>Heteroscleromorpha</taxon>
        <taxon>Haplosclerida</taxon>
        <taxon>Niphatidae</taxon>
        <taxon>Amphimedon</taxon>
    </lineage>
</organism>
<keyword evidence="6" id="KW-0472">Membrane</keyword>
<comment type="similarity">
    <text evidence="2">Belongs to the COA8 family.</text>
</comment>
<dbReference type="PANTHER" id="PTHR31107">
    <property type="entry name" value="APOPTOGENIC PROTEIN 1, MITOCHONDRIAL"/>
    <property type="match status" value="1"/>
</dbReference>
<reference evidence="7" key="1">
    <citation type="submission" date="2017-05" db="UniProtKB">
        <authorList>
            <consortium name="EnsemblMetazoa"/>
        </authorList>
    </citation>
    <scope>IDENTIFICATION</scope>
</reference>
<dbReference type="GO" id="GO:0005743">
    <property type="term" value="C:mitochondrial inner membrane"/>
    <property type="evidence" value="ECO:0007669"/>
    <property type="project" value="UniProtKB-SubCell"/>
</dbReference>
<evidence type="ECO:0000256" key="6">
    <source>
        <dbReference type="ARBA" id="ARBA00023136"/>
    </source>
</evidence>
<protein>
    <submittedName>
        <fullName evidence="7">Uncharacterized protein</fullName>
    </submittedName>
</protein>
<dbReference type="GO" id="GO:0097193">
    <property type="term" value="P:intrinsic apoptotic signaling pathway"/>
    <property type="evidence" value="ECO:0007669"/>
    <property type="project" value="InterPro"/>
</dbReference>
<evidence type="ECO:0000256" key="1">
    <source>
        <dbReference type="ARBA" id="ARBA00004443"/>
    </source>
</evidence>
<name>A0A1X7SW00_AMPQE</name>